<organism evidence="1 2">
    <name type="scientific">Actinoalloteichus hymeniacidonis</name>
    <dbReference type="NCBI Taxonomy" id="340345"/>
    <lineage>
        <taxon>Bacteria</taxon>
        <taxon>Bacillati</taxon>
        <taxon>Actinomycetota</taxon>
        <taxon>Actinomycetes</taxon>
        <taxon>Pseudonocardiales</taxon>
        <taxon>Pseudonocardiaceae</taxon>
        <taxon>Actinoalloteichus</taxon>
    </lineage>
</organism>
<dbReference type="EMBL" id="CP014859">
    <property type="protein sequence ID" value="AOS65711.1"/>
    <property type="molecule type" value="Genomic_DNA"/>
</dbReference>
<dbReference type="KEGG" id="ahm:TL08_24665"/>
<sequence length="114" mass="11434">MPRLSKTGRLDSMEFLINLIAIIVTLAGLAAAVGNGGYLAMLNSAAKQRAGGGPVADYVKGRFPQAAGIGGAALLALLLTNGGIPLDIVAIIVGAGSGVAATNALNSTRRRYQS</sequence>
<gene>
    <name evidence="1" type="ORF">TL08_24665</name>
</gene>
<reference evidence="2" key="1">
    <citation type="submission" date="2016-03" db="EMBL/GenBank/DDBJ databases">
        <title>Complete genome sequence of the type strain Actinoalloteichus hymeniacidonis DSM 45092.</title>
        <authorList>
            <person name="Schaffert L."/>
            <person name="Albersmeier A."/>
            <person name="Winkler A."/>
            <person name="Kalinowski J."/>
            <person name="Zotchev S."/>
            <person name="Ruckert C."/>
        </authorList>
    </citation>
    <scope>NUCLEOTIDE SEQUENCE [LARGE SCALE GENOMIC DNA]</scope>
    <source>
        <strain evidence="2">HPA177(T) (DSM 45092(T))</strain>
    </source>
</reference>
<accession>A0AAC9HV43</accession>
<dbReference type="AlphaFoldDB" id="A0AAC9HV43"/>
<evidence type="ECO:0000313" key="2">
    <source>
        <dbReference type="Proteomes" id="UP000095210"/>
    </source>
</evidence>
<evidence type="ECO:0000313" key="1">
    <source>
        <dbReference type="EMBL" id="AOS65711.1"/>
    </source>
</evidence>
<protein>
    <submittedName>
        <fullName evidence="1">Uncharacterized protein</fullName>
    </submittedName>
</protein>
<proteinExistence type="predicted"/>
<name>A0AAC9HV43_9PSEU</name>
<keyword evidence="2" id="KW-1185">Reference proteome</keyword>
<dbReference type="Proteomes" id="UP000095210">
    <property type="component" value="Chromosome"/>
</dbReference>